<dbReference type="InterPro" id="IPR050134">
    <property type="entry name" value="NAD-dep_sirtuin_deacylases"/>
</dbReference>
<feature type="binding site" evidence="9 10">
    <location>
        <position position="147"/>
    </location>
    <ligand>
        <name>Zn(2+)</name>
        <dbReference type="ChEBI" id="CHEBI:29105"/>
    </ligand>
</feature>
<keyword evidence="4 9" id="KW-0479">Metal-binding</keyword>
<feature type="binding site" evidence="9 10">
    <location>
        <position position="169"/>
    </location>
    <ligand>
        <name>Zn(2+)</name>
        <dbReference type="ChEBI" id="CHEBI:29105"/>
    </ligand>
</feature>
<feature type="binding site" evidence="8">
    <location>
        <begin position="42"/>
        <end position="44"/>
    </location>
    <ligand>
        <name>NAD(+)</name>
        <dbReference type="ChEBI" id="CHEBI:57540"/>
    </ligand>
</feature>
<feature type="active site" description="Proton acceptor" evidence="7 10">
    <location>
        <position position="134"/>
    </location>
</feature>
<evidence type="ECO:0000256" key="5">
    <source>
        <dbReference type="ARBA" id="ARBA00022833"/>
    </source>
</evidence>
<evidence type="ECO:0000256" key="2">
    <source>
        <dbReference type="ARBA" id="ARBA00012928"/>
    </source>
</evidence>
<feature type="binding site" evidence="8">
    <location>
        <begin position="237"/>
        <end position="239"/>
    </location>
    <ligand>
        <name>NAD(+)</name>
        <dbReference type="ChEBI" id="CHEBI:57540"/>
    </ligand>
</feature>
<comment type="cofactor">
    <cofactor evidence="9">
        <name>Zn(2+)</name>
        <dbReference type="ChEBI" id="CHEBI:29105"/>
    </cofactor>
    <text evidence="9">Binds 1 zinc ion per subunit.</text>
</comment>
<evidence type="ECO:0000256" key="1">
    <source>
        <dbReference type="ARBA" id="ARBA00006924"/>
    </source>
</evidence>
<evidence type="ECO:0000256" key="3">
    <source>
        <dbReference type="ARBA" id="ARBA00022679"/>
    </source>
</evidence>
<evidence type="ECO:0000256" key="7">
    <source>
        <dbReference type="PIRSR" id="PIRSR037938-1"/>
    </source>
</evidence>
<dbReference type="Gene3D" id="3.40.50.1220">
    <property type="entry name" value="TPP-binding domain"/>
    <property type="match status" value="1"/>
</dbReference>
<dbReference type="Gene3D" id="3.30.1600.10">
    <property type="entry name" value="SIR2/SIRT2 'Small Domain"/>
    <property type="match status" value="1"/>
</dbReference>
<feature type="binding site" evidence="8">
    <location>
        <position position="273"/>
    </location>
    <ligand>
        <name>NAD(+)</name>
        <dbReference type="ChEBI" id="CHEBI:57540"/>
    </ligand>
</feature>
<evidence type="ECO:0000256" key="8">
    <source>
        <dbReference type="PIRSR" id="PIRSR037938-2"/>
    </source>
</evidence>
<feature type="non-terminal residue" evidence="12">
    <location>
        <position position="1"/>
    </location>
</feature>
<evidence type="ECO:0000256" key="10">
    <source>
        <dbReference type="PROSITE-ProRule" id="PRU00236"/>
    </source>
</evidence>
<feature type="binding site" evidence="8">
    <location>
        <begin position="213"/>
        <end position="214"/>
    </location>
    <ligand>
        <name>NAD(+)</name>
        <dbReference type="ChEBI" id="CHEBI:57540"/>
    </ligand>
</feature>
<dbReference type="PANTHER" id="PTHR11085">
    <property type="entry name" value="NAD-DEPENDENT PROTEIN DEACYLASE SIRTUIN-5, MITOCHONDRIAL-RELATED"/>
    <property type="match status" value="1"/>
</dbReference>
<dbReference type="InterPro" id="IPR029035">
    <property type="entry name" value="DHS-like_NAD/FAD-binding_dom"/>
</dbReference>
<dbReference type="GO" id="GO:0070403">
    <property type="term" value="F:NAD+ binding"/>
    <property type="evidence" value="ECO:0007669"/>
    <property type="project" value="InterPro"/>
</dbReference>
<evidence type="ECO:0000313" key="12">
    <source>
        <dbReference type="EMBL" id="RKP35313.1"/>
    </source>
</evidence>
<evidence type="ECO:0000256" key="4">
    <source>
        <dbReference type="ARBA" id="ARBA00022723"/>
    </source>
</evidence>
<feature type="non-terminal residue" evidence="12">
    <location>
        <position position="302"/>
    </location>
</feature>
<dbReference type="Pfam" id="PF02146">
    <property type="entry name" value="SIR2"/>
    <property type="match status" value="1"/>
</dbReference>
<dbReference type="InterPro" id="IPR017328">
    <property type="entry name" value="Sirtuin_class_I"/>
</dbReference>
<sequence length="302" mass="34218">PSAALLTSANIDAIADLIRTRRARRIIVMSGAGISTAAGIPDFRTPGTGLYDNLQRFDLPYAEAIFDIDYFRENPHPFYALARELYPGNFQPTLSHYFVRLLAAKGLLLRHYTQNIDTLERVAGLDPELLVEAHGSFHTAHCVAPACRQEYSQSWLRDRIRGPGSLPLCIACENDDRYVKPDITFFGEALPSCFFERLTEDFPQCDLLIVMGTSLQVEPFASLIDRVPRRTPRLLVNLELCGVHPGRAVTHRGFDFDGTRQKLRRDALYLGSCDDGCLRLAELLEWKEELVDLHESENRRLR</sequence>
<name>A0A4P9ZPN3_9FUNG</name>
<dbReference type="GO" id="GO:0017136">
    <property type="term" value="F:histone deacetylase activity, NAD-dependent"/>
    <property type="evidence" value="ECO:0007669"/>
    <property type="project" value="InterPro"/>
</dbReference>
<feature type="binding site" evidence="8">
    <location>
        <begin position="114"/>
        <end position="117"/>
    </location>
    <ligand>
        <name>NAD(+)</name>
        <dbReference type="ChEBI" id="CHEBI:57540"/>
    </ligand>
</feature>
<dbReference type="CDD" id="cd01408">
    <property type="entry name" value="SIRT1"/>
    <property type="match status" value="1"/>
</dbReference>
<dbReference type="Proteomes" id="UP000268162">
    <property type="component" value="Unassembled WGS sequence"/>
</dbReference>
<keyword evidence="3" id="KW-0808">Transferase</keyword>
<comment type="similarity">
    <text evidence="1">Belongs to the sirtuin family. Class I subfamily.</text>
</comment>
<dbReference type="GO" id="GO:0046872">
    <property type="term" value="F:metal ion binding"/>
    <property type="evidence" value="ECO:0007669"/>
    <property type="project" value="UniProtKB-KW"/>
</dbReference>
<keyword evidence="6 8" id="KW-0520">NAD</keyword>
<feature type="domain" description="Deacetylase sirtuin-type" evidence="11">
    <location>
        <begin position="4"/>
        <end position="287"/>
    </location>
</feature>
<feature type="binding site" evidence="8">
    <location>
        <begin position="32"/>
        <end position="36"/>
    </location>
    <ligand>
        <name>NAD(+)</name>
        <dbReference type="ChEBI" id="CHEBI:57540"/>
    </ligand>
</feature>
<dbReference type="InterPro" id="IPR003000">
    <property type="entry name" value="Sirtuin"/>
</dbReference>
<dbReference type="PIRSF" id="PIRSF037938">
    <property type="entry name" value="SIR2_euk"/>
    <property type="match status" value="1"/>
</dbReference>
<dbReference type="SUPFAM" id="SSF52467">
    <property type="entry name" value="DHS-like NAD/FAD-binding domain"/>
    <property type="match status" value="1"/>
</dbReference>
<evidence type="ECO:0000313" key="13">
    <source>
        <dbReference type="Proteomes" id="UP000268162"/>
    </source>
</evidence>
<dbReference type="AlphaFoldDB" id="A0A4P9ZPN3"/>
<dbReference type="STRING" id="215637.A0A4P9ZPN3"/>
<proteinExistence type="inferred from homology"/>
<dbReference type="InterPro" id="IPR026591">
    <property type="entry name" value="Sirtuin_cat_small_dom_sf"/>
</dbReference>
<keyword evidence="13" id="KW-1185">Reference proteome</keyword>
<dbReference type="EC" id="2.3.1.286" evidence="2"/>
<evidence type="ECO:0000259" key="11">
    <source>
        <dbReference type="PROSITE" id="PS50305"/>
    </source>
</evidence>
<evidence type="ECO:0000256" key="6">
    <source>
        <dbReference type="ARBA" id="ARBA00023027"/>
    </source>
</evidence>
<feature type="binding site" evidence="9 10">
    <location>
        <position position="142"/>
    </location>
    <ligand>
        <name>Zn(2+)</name>
        <dbReference type="ChEBI" id="CHEBI:29105"/>
    </ligand>
</feature>
<dbReference type="GO" id="GO:0005634">
    <property type="term" value="C:nucleus"/>
    <property type="evidence" value="ECO:0007669"/>
    <property type="project" value="TreeGrafter"/>
</dbReference>
<accession>A0A4P9ZPN3</accession>
<protein>
    <recommendedName>
        <fullName evidence="2">protein acetyllysine N-acetyltransferase</fullName>
        <ecNumber evidence="2">2.3.1.286</ecNumber>
    </recommendedName>
</protein>
<gene>
    <name evidence="12" type="ORF">BJ085DRAFT_3789</name>
</gene>
<dbReference type="EMBL" id="ML002902">
    <property type="protein sequence ID" value="RKP35313.1"/>
    <property type="molecule type" value="Genomic_DNA"/>
</dbReference>
<reference evidence="13" key="1">
    <citation type="journal article" date="2018" name="Nat. Microbiol.">
        <title>Leveraging single-cell genomics to expand the fungal tree of life.</title>
        <authorList>
            <person name="Ahrendt S.R."/>
            <person name="Quandt C.A."/>
            <person name="Ciobanu D."/>
            <person name="Clum A."/>
            <person name="Salamov A."/>
            <person name="Andreopoulos B."/>
            <person name="Cheng J.F."/>
            <person name="Woyke T."/>
            <person name="Pelin A."/>
            <person name="Henrissat B."/>
            <person name="Reynolds N.K."/>
            <person name="Benny G.L."/>
            <person name="Smith M.E."/>
            <person name="James T.Y."/>
            <person name="Grigoriev I.V."/>
        </authorList>
    </citation>
    <scope>NUCLEOTIDE SEQUENCE [LARGE SCALE GENOMIC DNA]</scope>
    <source>
        <strain evidence="13">RSA 468</strain>
    </source>
</reference>
<dbReference type="InterPro" id="IPR026590">
    <property type="entry name" value="Ssirtuin_cat_dom"/>
</dbReference>
<feature type="binding site" evidence="9 10">
    <location>
        <position position="172"/>
    </location>
    <ligand>
        <name>Zn(2+)</name>
        <dbReference type="ChEBI" id="CHEBI:29105"/>
    </ligand>
</feature>
<evidence type="ECO:0000256" key="9">
    <source>
        <dbReference type="PIRSR" id="PIRSR037938-3"/>
    </source>
</evidence>
<keyword evidence="5 9" id="KW-0862">Zinc</keyword>
<dbReference type="PANTHER" id="PTHR11085:SF6">
    <property type="entry name" value="NAD-DEPENDENT PROTEIN DEACETYLASE SIRTUIN-2"/>
    <property type="match status" value="1"/>
</dbReference>
<organism evidence="12 13">
    <name type="scientific">Dimargaris cristalligena</name>
    <dbReference type="NCBI Taxonomy" id="215637"/>
    <lineage>
        <taxon>Eukaryota</taxon>
        <taxon>Fungi</taxon>
        <taxon>Fungi incertae sedis</taxon>
        <taxon>Zoopagomycota</taxon>
        <taxon>Kickxellomycotina</taxon>
        <taxon>Dimargaritomycetes</taxon>
        <taxon>Dimargaritales</taxon>
        <taxon>Dimargaritaceae</taxon>
        <taxon>Dimargaris</taxon>
    </lineage>
</organism>
<dbReference type="PROSITE" id="PS50305">
    <property type="entry name" value="SIRTUIN"/>
    <property type="match status" value="1"/>
</dbReference>